<dbReference type="Proteomes" id="UP001303946">
    <property type="component" value="Chromosome"/>
</dbReference>
<evidence type="ECO:0000313" key="1">
    <source>
        <dbReference type="EMBL" id="WOB06534.1"/>
    </source>
</evidence>
<reference evidence="1 2" key="1">
    <citation type="submission" date="2023-10" db="EMBL/GenBank/DDBJ databases">
        <title>Bacteria for the degradation of biodegradable plastic PBAT(Polybutylene adipate terephthalate).</title>
        <authorList>
            <person name="Weon H.-Y."/>
            <person name="Yeon J."/>
        </authorList>
    </citation>
    <scope>NUCLEOTIDE SEQUENCE [LARGE SCALE GENOMIC DNA]</scope>
    <source>
        <strain evidence="1 2">SBD 7-3</strain>
    </source>
</reference>
<keyword evidence="2" id="KW-1185">Reference proteome</keyword>
<name>A0ABZ0CNS0_9BURK</name>
<organism evidence="1 2">
    <name type="scientific">Piscinibacter gummiphilus</name>
    <dbReference type="NCBI Taxonomy" id="946333"/>
    <lineage>
        <taxon>Bacteria</taxon>
        <taxon>Pseudomonadati</taxon>
        <taxon>Pseudomonadota</taxon>
        <taxon>Betaproteobacteria</taxon>
        <taxon>Burkholderiales</taxon>
        <taxon>Sphaerotilaceae</taxon>
        <taxon>Piscinibacter</taxon>
    </lineage>
</organism>
<protein>
    <submittedName>
        <fullName evidence="1">Uncharacterized protein</fullName>
    </submittedName>
</protein>
<accession>A0ABZ0CNS0</accession>
<proteinExistence type="predicted"/>
<evidence type="ECO:0000313" key="2">
    <source>
        <dbReference type="Proteomes" id="UP001303946"/>
    </source>
</evidence>
<dbReference type="EMBL" id="CP136336">
    <property type="protein sequence ID" value="WOB06534.1"/>
    <property type="molecule type" value="Genomic_DNA"/>
</dbReference>
<gene>
    <name evidence="1" type="ORF">RXV79_16550</name>
</gene>
<sequence>MQFVNIHGQPIAAGSLGGGHVAAKKSKATPDSYHKGWKVVGFSPEQLAEARAKYVSTDGKPFDEVTFMRTNKPVRASKKPYVIHDAAELFKAMLERQGWKVVQVVPIAKGKAE</sequence>
<dbReference type="RefSeq" id="WP_316699022.1">
    <property type="nucleotide sequence ID" value="NZ_CP136336.1"/>
</dbReference>